<keyword evidence="1" id="KW-0732">Signal</keyword>
<feature type="chain" id="PRO_5018602522" evidence="1">
    <location>
        <begin position="27"/>
        <end position="378"/>
    </location>
</feature>
<accession>A0A3S2WPQ1</accession>
<dbReference type="AlphaFoldDB" id="A0A3S2WPQ1"/>
<proteinExistence type="predicted"/>
<dbReference type="PROSITE" id="PS51208">
    <property type="entry name" value="AUTOTRANSPORTER"/>
    <property type="match status" value="1"/>
</dbReference>
<dbReference type="InterPro" id="IPR006315">
    <property type="entry name" value="OM_autotransptr_brl_dom"/>
</dbReference>
<dbReference type="EMBL" id="SADE01000004">
    <property type="protein sequence ID" value="RVU34161.1"/>
    <property type="molecule type" value="Genomic_DNA"/>
</dbReference>
<dbReference type="GO" id="GO:0019867">
    <property type="term" value="C:outer membrane"/>
    <property type="evidence" value="ECO:0007669"/>
    <property type="project" value="InterPro"/>
</dbReference>
<dbReference type="Gene3D" id="2.40.128.130">
    <property type="entry name" value="Autotransporter beta-domain"/>
    <property type="match status" value="1"/>
</dbReference>
<feature type="signal peptide" evidence="1">
    <location>
        <begin position="1"/>
        <end position="26"/>
    </location>
</feature>
<dbReference type="OrthoDB" id="5360469at2"/>
<comment type="caution">
    <text evidence="3">The sequence shown here is derived from an EMBL/GenBank/DDBJ whole genome shotgun (WGS) entry which is preliminary data.</text>
</comment>
<dbReference type="Pfam" id="PF03797">
    <property type="entry name" value="Autotransporter"/>
    <property type="match status" value="1"/>
</dbReference>
<dbReference type="NCBIfam" id="TIGR01414">
    <property type="entry name" value="autotrans_barl"/>
    <property type="match status" value="1"/>
</dbReference>
<dbReference type="InterPro" id="IPR005546">
    <property type="entry name" value="Autotransporte_beta"/>
</dbReference>
<feature type="domain" description="Autotransporter" evidence="2">
    <location>
        <begin position="102"/>
        <end position="378"/>
    </location>
</feature>
<dbReference type="SUPFAM" id="SSF103515">
    <property type="entry name" value="Autotransporter"/>
    <property type="match status" value="1"/>
</dbReference>
<sequence length="378" mass="40185">MMNMILRAVSVLTVLTAFSLATPAFAQSNDFLDDPAQSTQRDEAGKQGLVGANRTITSRTQAAVKSVLLQGIFRADSGAVNTATGNQQQVSVSVGTDEEFPDLLDASAIWANAAFTSADDRVVDYTAETLIRTGIVGYDKFFMDNLLVGIALGRTHSNTDSISNFGGGDNSGENEAQTSLYTLYGAYILNDNVFFDATVGLGDEEVDFKAFNIGTGAATARSTTEGLTRFASVGVTAVVPLEEVWAVTGNANVFRSITEYDAITDQVANVTVGEQQSDVTLLSLGLQVARSFENGALVPYAGLALEHNFQDQLIGLPIGGVGVNGVDNQTNDKTQALVTLGLDFYPTDAVAVSLEGQRYILRSGQSAYGGFFNFRYNF</sequence>
<evidence type="ECO:0000313" key="3">
    <source>
        <dbReference type="EMBL" id="RVU34161.1"/>
    </source>
</evidence>
<dbReference type="InterPro" id="IPR036709">
    <property type="entry name" value="Autotransporte_beta_dom_sf"/>
</dbReference>
<name>A0A3S2WPQ1_9PROT</name>
<protein>
    <submittedName>
        <fullName evidence="3">Autotransporter outer membrane beta-barrel domain-containing protein</fullName>
    </submittedName>
</protein>
<keyword evidence="4" id="KW-1185">Reference proteome</keyword>
<dbReference type="SMART" id="SM00869">
    <property type="entry name" value="Autotransporter"/>
    <property type="match status" value="1"/>
</dbReference>
<evidence type="ECO:0000259" key="2">
    <source>
        <dbReference type="PROSITE" id="PS51208"/>
    </source>
</evidence>
<organism evidence="3 4">
    <name type="scientific">Hwanghaeella grinnelliae</name>
    <dbReference type="NCBI Taxonomy" id="2500179"/>
    <lineage>
        <taxon>Bacteria</taxon>
        <taxon>Pseudomonadati</taxon>
        <taxon>Pseudomonadota</taxon>
        <taxon>Alphaproteobacteria</taxon>
        <taxon>Rhodospirillales</taxon>
        <taxon>Rhodospirillaceae</taxon>
        <taxon>Hwanghaeella</taxon>
    </lineage>
</organism>
<dbReference type="RefSeq" id="WP_127768191.1">
    <property type="nucleotide sequence ID" value="NZ_SADE01000004.1"/>
</dbReference>
<gene>
    <name evidence="3" type="ORF">EOI86_23920</name>
</gene>
<evidence type="ECO:0000313" key="4">
    <source>
        <dbReference type="Proteomes" id="UP000287447"/>
    </source>
</evidence>
<reference evidence="4" key="1">
    <citation type="submission" date="2019-01" db="EMBL/GenBank/DDBJ databases">
        <title>Gri0909 isolated from a small marine red alga.</title>
        <authorList>
            <person name="Kim J."/>
            <person name="Jeong S.E."/>
            <person name="Jeon C.O."/>
        </authorList>
    </citation>
    <scope>NUCLEOTIDE SEQUENCE [LARGE SCALE GENOMIC DNA]</scope>
    <source>
        <strain evidence="4">Gri0909</strain>
    </source>
</reference>
<dbReference type="Proteomes" id="UP000287447">
    <property type="component" value="Unassembled WGS sequence"/>
</dbReference>
<evidence type="ECO:0000256" key="1">
    <source>
        <dbReference type="SAM" id="SignalP"/>
    </source>
</evidence>